<keyword evidence="2" id="KW-1185">Reference proteome</keyword>
<protein>
    <submittedName>
        <fullName evidence="1">Uncharacterized protein</fullName>
    </submittedName>
</protein>
<dbReference type="Proteomes" id="UP001374599">
    <property type="component" value="Unassembled WGS sequence"/>
</dbReference>
<evidence type="ECO:0000313" key="1">
    <source>
        <dbReference type="EMBL" id="GMQ64573.1"/>
    </source>
</evidence>
<reference evidence="1" key="1">
    <citation type="submission" date="2023-09" db="EMBL/GenBank/DDBJ databases">
        <title>Vallitalea sediminicola and Vallitalea maricola sp. nov., anaerobic bacteria isolated from marine sediment.</title>
        <authorList>
            <person name="Hirano S."/>
            <person name="Maeda A."/>
            <person name="Terahara T."/>
            <person name="Mori K."/>
            <person name="Hamada M."/>
            <person name="Matsumoto R."/>
            <person name="Kobayashi T."/>
        </authorList>
    </citation>
    <scope>NUCLEOTIDE SEQUENCE</scope>
    <source>
        <strain evidence="1">AN17-2</strain>
    </source>
</reference>
<dbReference type="EMBL" id="BTPU01000075">
    <property type="protein sequence ID" value="GMQ64573.1"/>
    <property type="molecule type" value="Genomic_DNA"/>
</dbReference>
<evidence type="ECO:0000313" key="2">
    <source>
        <dbReference type="Proteomes" id="UP001374599"/>
    </source>
</evidence>
<gene>
    <name evidence="1" type="ORF">AN2V17_38100</name>
</gene>
<organism evidence="1 2">
    <name type="scientific">Vallitalea maricola</name>
    <dbReference type="NCBI Taxonomy" id="3074433"/>
    <lineage>
        <taxon>Bacteria</taxon>
        <taxon>Bacillati</taxon>
        <taxon>Bacillota</taxon>
        <taxon>Clostridia</taxon>
        <taxon>Lachnospirales</taxon>
        <taxon>Vallitaleaceae</taxon>
        <taxon>Vallitalea</taxon>
    </lineage>
</organism>
<proteinExistence type="predicted"/>
<accession>A0ACB5URI5</accession>
<sequence>MKKYLRLKALIMGAAFLFVSLIMTPSHIIYAQSNVTIYWDDVRQEIDGFGFSQTGNQATNLYNLEDSTRQEVLDILFSRTDGMGASILRTEVLWDFCPEPGVYDPTVGFEQAWVMQQAQNQYNVDKLISTVWTPPLWMKTENSINGGKLKYECYDDYAEYLANYITQYEENYGLDFYGISISNEPEPITDIIVSWQCCTWSGEETKTFIRDYIKQAFSSHGINDVKVIANESAFWRDRDIKPTLEDPAACANLDIVGMHSYQQWLYPVKYLSSPKQHNKKLWMTEVSDTGELKTDIDDGLYWAKNVHDFMTKAEANAYLYWLGAVGSRVSEGLVYIDIENNTYEARKALYTLGNYSRFIRPEYVRINTSSSNPASGVYLSAYKDPQTGDFAIVAINDNNSTVDVQLSADGFSAAYITPYVTNANNNLELSPNIYANDINSNNTYTLHLSPNSVTTFTGANGSTGQIQTLTDGLDDWSKTHAHSEGMILDSTNPNKFDGDTSRVKRMNEENQNIIYHVNNINNFEATMYHYKAYDDINFYISSDGENWQKIQHESTDGVWTDIVWRKKTYMPLENIPTGTNYLKIEIAGAGAWEKQLGEVKIFYKE</sequence>
<name>A0ACB5URI5_9FIRM</name>
<comment type="caution">
    <text evidence="1">The sequence shown here is derived from an EMBL/GenBank/DDBJ whole genome shotgun (WGS) entry which is preliminary data.</text>
</comment>